<dbReference type="SUPFAM" id="SSF56925">
    <property type="entry name" value="OMPA-like"/>
    <property type="match status" value="1"/>
</dbReference>
<dbReference type="RefSeq" id="WP_091512386.1">
    <property type="nucleotide sequence ID" value="NZ_FOLE01000006.1"/>
</dbReference>
<dbReference type="AlphaFoldDB" id="A0A1I1JTJ6"/>
<evidence type="ECO:0000313" key="3">
    <source>
        <dbReference type="EMBL" id="SFC51695.1"/>
    </source>
</evidence>
<dbReference type="Pfam" id="PF19573">
    <property type="entry name" value="DUF6089"/>
    <property type="match status" value="1"/>
</dbReference>
<keyword evidence="4" id="KW-1185">Reference proteome</keyword>
<dbReference type="OrthoDB" id="654178at2"/>
<dbReference type="EMBL" id="FOLE01000006">
    <property type="protein sequence ID" value="SFC51695.1"/>
    <property type="molecule type" value="Genomic_DNA"/>
</dbReference>
<evidence type="ECO:0000259" key="2">
    <source>
        <dbReference type="Pfam" id="PF19573"/>
    </source>
</evidence>
<dbReference type="Gene3D" id="2.40.160.20">
    <property type="match status" value="1"/>
</dbReference>
<evidence type="ECO:0000256" key="1">
    <source>
        <dbReference type="SAM" id="SignalP"/>
    </source>
</evidence>
<name>A0A1I1JTJ6_9BACT</name>
<accession>A0A1I1JTJ6</accession>
<evidence type="ECO:0000313" key="4">
    <source>
        <dbReference type="Proteomes" id="UP000199514"/>
    </source>
</evidence>
<dbReference type="InterPro" id="IPR045743">
    <property type="entry name" value="DUF6089"/>
</dbReference>
<sequence length="235" mass="26609">MIKCRFRKELCFFPVFLIAVCFNALAQKNEFGLGLGTHLYKGDISSGYNFKFVRPAGEIFYRRNFSPAVAMRFNFAAGRLAANGSSSNNRYIANVQPNSFKTMLLDLSVMGEYNFLNFRDPKERIRWTPYLFGGITAFYFQPKSAESGGGVSPIQPAIPIGIGVKYKLSKNWNLGAEFGARCTFTDYLDNVSDKDASTGLQRGFIQDKDWYMFTGLSLSYTIYTIECPNFSSYQY</sequence>
<organism evidence="3 4">
    <name type="scientific">Flexibacter flexilis DSM 6793</name>
    <dbReference type="NCBI Taxonomy" id="927664"/>
    <lineage>
        <taxon>Bacteria</taxon>
        <taxon>Pseudomonadati</taxon>
        <taxon>Bacteroidota</taxon>
        <taxon>Cytophagia</taxon>
        <taxon>Cytophagales</taxon>
        <taxon>Flexibacteraceae</taxon>
        <taxon>Flexibacter</taxon>
    </lineage>
</organism>
<dbReference type="Proteomes" id="UP000199514">
    <property type="component" value="Unassembled WGS sequence"/>
</dbReference>
<feature type="signal peptide" evidence="1">
    <location>
        <begin position="1"/>
        <end position="26"/>
    </location>
</feature>
<feature type="domain" description="DUF6089" evidence="2">
    <location>
        <begin position="12"/>
        <end position="225"/>
    </location>
</feature>
<feature type="chain" id="PRO_5011486785" evidence="1">
    <location>
        <begin position="27"/>
        <end position="235"/>
    </location>
</feature>
<keyword evidence="1" id="KW-0732">Signal</keyword>
<reference evidence="3 4" key="1">
    <citation type="submission" date="2016-10" db="EMBL/GenBank/DDBJ databases">
        <authorList>
            <person name="de Groot N.N."/>
        </authorList>
    </citation>
    <scope>NUCLEOTIDE SEQUENCE [LARGE SCALE GENOMIC DNA]</scope>
    <source>
        <strain evidence="3 4">DSM 6793</strain>
    </source>
</reference>
<protein>
    <submittedName>
        <fullName evidence="3">Outer membrane protein beta-barrel domain-containing protein</fullName>
    </submittedName>
</protein>
<proteinExistence type="predicted"/>
<gene>
    <name evidence="3" type="ORF">SAMN05421780_10691</name>
</gene>
<dbReference type="InterPro" id="IPR011250">
    <property type="entry name" value="OMP/PagP_B-barrel"/>
</dbReference>
<dbReference type="STRING" id="927664.SAMN05421780_10691"/>